<protein>
    <submittedName>
        <fullName evidence="1">Uncharacterized protein</fullName>
    </submittedName>
</protein>
<sequence>MKTTIGEDGIPFMPIEDYAKLSLEELDTLRKQTPVVRMMPSRVSALRDEDVTRLAAHPSLIQVPGAEFCNIMGIPDGRCRSFLETFMLMTNGDDHKHRRGAFARVFA</sequence>
<organism evidence="1 2">
    <name type="scientific">Sulfitobacter sediminis</name>
    <dbReference type="NCBI Taxonomy" id="3234186"/>
    <lineage>
        <taxon>Bacteria</taxon>
        <taxon>Pseudomonadati</taxon>
        <taxon>Pseudomonadota</taxon>
        <taxon>Alphaproteobacteria</taxon>
        <taxon>Rhodobacterales</taxon>
        <taxon>Roseobacteraceae</taxon>
        <taxon>Sulfitobacter</taxon>
    </lineage>
</organism>
<dbReference type="Gene3D" id="1.10.630.10">
    <property type="entry name" value="Cytochrome P450"/>
    <property type="match status" value="1"/>
</dbReference>
<evidence type="ECO:0000313" key="2">
    <source>
        <dbReference type="Proteomes" id="UP001556098"/>
    </source>
</evidence>
<dbReference type="EMBL" id="JBFNXX010000033">
    <property type="protein sequence ID" value="MEW9922166.1"/>
    <property type="molecule type" value="Genomic_DNA"/>
</dbReference>
<evidence type="ECO:0000313" key="1">
    <source>
        <dbReference type="EMBL" id="MEW9922166.1"/>
    </source>
</evidence>
<proteinExistence type="predicted"/>
<keyword evidence="2" id="KW-1185">Reference proteome</keyword>
<feature type="non-terminal residue" evidence="1">
    <location>
        <position position="107"/>
    </location>
</feature>
<reference evidence="1 2" key="1">
    <citation type="submission" date="2024-07" db="EMBL/GenBank/DDBJ databases">
        <title>Marimonas sp.nov., isolated from tidal-flat sediment.</title>
        <authorList>
            <person name="Jayan J.N."/>
            <person name="Lee S.S."/>
        </authorList>
    </citation>
    <scope>NUCLEOTIDE SEQUENCE [LARGE SCALE GENOMIC DNA]</scope>
    <source>
        <strain evidence="1 2">MJW-29</strain>
    </source>
</reference>
<name>A0ABV3RTB6_9RHOB</name>
<accession>A0ABV3RTB6</accession>
<dbReference type="RefSeq" id="WP_367879863.1">
    <property type="nucleotide sequence ID" value="NZ_JBFNXX010000033.1"/>
</dbReference>
<gene>
    <name evidence="1" type="ORF">AB2B41_21380</name>
</gene>
<dbReference type="Proteomes" id="UP001556098">
    <property type="component" value="Unassembled WGS sequence"/>
</dbReference>
<dbReference type="InterPro" id="IPR036396">
    <property type="entry name" value="Cyt_P450_sf"/>
</dbReference>
<comment type="caution">
    <text evidence="1">The sequence shown here is derived from an EMBL/GenBank/DDBJ whole genome shotgun (WGS) entry which is preliminary data.</text>
</comment>